<dbReference type="AlphaFoldDB" id="A0A368UW32"/>
<dbReference type="EMBL" id="QPJB01000008">
    <property type="protein sequence ID" value="RCW33016.1"/>
    <property type="molecule type" value="Genomic_DNA"/>
</dbReference>
<evidence type="ECO:0000313" key="2">
    <source>
        <dbReference type="EMBL" id="RBP71998.1"/>
    </source>
</evidence>
<evidence type="ECO:0000256" key="1">
    <source>
        <dbReference type="SAM" id="MobiDB-lite"/>
    </source>
</evidence>
<dbReference type="RefSeq" id="WP_113880198.1">
    <property type="nucleotide sequence ID" value="NZ_QNSA01000008.1"/>
</dbReference>
<feature type="region of interest" description="Disordered" evidence="1">
    <location>
        <begin position="315"/>
        <end position="341"/>
    </location>
</feature>
<comment type="caution">
    <text evidence="3">The sequence shown here is derived from an EMBL/GenBank/DDBJ whole genome shotgun (WGS) entry which is preliminary data.</text>
</comment>
<dbReference type="Proteomes" id="UP000253065">
    <property type="component" value="Unassembled WGS sequence"/>
</dbReference>
<name>A0A368UW32_MARNT</name>
<sequence>MPYRALSLTLAITAGVAGTVWLLSAENEGSFRGLLQDTNSSAPQMVSNQDTVAPATPAGPVPEPPSENALGFMLASVAEEYQQTIRYPDYSVPLTKAQAEAYQGNRYHPVVLPLEGDGRFVVTLDKFRFSQGEPILVVASLNGRQVFGQSLSATLETAGERGRVASAELENADPGYYQGTVSSDHPPGEYRLIVEARVDGKPVRHVSSLTIEPDLGSFEGLETAYVSGNDLVIPVRFDPEQSGYYALSAQLYSGETPLAQLQQETSLGSSSAVIRLKAHGSVLANRDIQGTLQLRHLQIRRLPAAPGDRTDYAFGPEEGYEFSPPDLDGLRDQPAMNPESEQRAALLRQLADKF</sequence>
<evidence type="ECO:0000313" key="5">
    <source>
        <dbReference type="Proteomes" id="UP000253065"/>
    </source>
</evidence>
<organism evidence="3 4">
    <name type="scientific">Marinobacter nauticus</name>
    <name type="common">Marinobacter hydrocarbonoclasticus</name>
    <name type="synonym">Marinobacter aquaeolei</name>
    <dbReference type="NCBI Taxonomy" id="2743"/>
    <lineage>
        <taxon>Bacteria</taxon>
        <taxon>Pseudomonadati</taxon>
        <taxon>Pseudomonadota</taxon>
        <taxon>Gammaproteobacteria</taxon>
        <taxon>Pseudomonadales</taxon>
        <taxon>Marinobacteraceae</taxon>
        <taxon>Marinobacter</taxon>
    </lineage>
</organism>
<accession>A0A368UW32</accession>
<keyword evidence="5" id="KW-1185">Reference proteome</keyword>
<gene>
    <name evidence="3" type="ORF">DET51_108243</name>
    <name evidence="2" type="ORF">DET64_108244</name>
</gene>
<dbReference type="Proteomes" id="UP000252795">
    <property type="component" value="Unassembled WGS sequence"/>
</dbReference>
<evidence type="ECO:0000313" key="4">
    <source>
        <dbReference type="Proteomes" id="UP000252795"/>
    </source>
</evidence>
<evidence type="ECO:0000313" key="3">
    <source>
        <dbReference type="EMBL" id="RCW33016.1"/>
    </source>
</evidence>
<proteinExistence type="predicted"/>
<protein>
    <submittedName>
        <fullName evidence="3">Uncharacterized protein</fullName>
    </submittedName>
</protein>
<dbReference type="EMBL" id="QNSA01000008">
    <property type="protein sequence ID" value="RBP71998.1"/>
    <property type="molecule type" value="Genomic_DNA"/>
</dbReference>
<reference evidence="3 4" key="1">
    <citation type="submission" date="2018-07" db="EMBL/GenBank/DDBJ databases">
        <title>Freshwater and sediment microbial communities from various areas in North America, analyzing microbe dynamics in response to fracking.</title>
        <authorList>
            <person name="Lamendella R."/>
        </authorList>
    </citation>
    <scope>NUCLEOTIDE SEQUENCE [LARGE SCALE GENOMIC DNA]</scope>
    <source>
        <strain evidence="3 4">114E</strain>
        <strain evidence="2 5">114E_o</strain>
    </source>
</reference>